<dbReference type="InterPro" id="IPR041125">
    <property type="entry name" value="4HPAD_g_N"/>
</dbReference>
<keyword evidence="8" id="KW-0479">Metal-binding</keyword>
<sequence>MRHYDCKNYINLDCEKGLCALCKAVVPISGQNSEACANFKAADKCGNCKNFSNPDNHGIGTCTGLEKENWSYSTMNACTCSGYEAR</sequence>
<evidence type="ECO:0000256" key="13">
    <source>
        <dbReference type="ARBA" id="ARBA00032959"/>
    </source>
</evidence>
<accession>A0ABT7ED80</accession>
<reference evidence="16 17" key="1">
    <citation type="submission" date="2023-05" db="EMBL/GenBank/DDBJ databases">
        <title>Rombocin, a short stable natural nisin variant, displays selective antimicrobial activity against Listeria monocytogenes and employs dual mode of action to kill target bacterial strains.</title>
        <authorList>
            <person name="Wambui J."/>
            <person name="Stephan R."/>
            <person name="Kuipers O.P."/>
        </authorList>
    </citation>
    <scope>NUCLEOTIDE SEQUENCE [LARGE SCALE GENOMIC DNA]</scope>
    <source>
        <strain evidence="16 17">RC002</strain>
    </source>
</reference>
<comment type="cofactor">
    <cofactor evidence="3">
        <name>[4Fe-4S] cluster</name>
        <dbReference type="ChEBI" id="CHEBI:49883"/>
    </cofactor>
</comment>
<dbReference type="Gene3D" id="2.20.70.100">
    <property type="match status" value="2"/>
</dbReference>
<comment type="catalytic activity">
    <reaction evidence="1">
        <text>4-hydroxyphenylacetate + H(+) = 4-methylphenol + CO2</text>
        <dbReference type="Rhea" id="RHEA:22732"/>
        <dbReference type="ChEBI" id="CHEBI:15378"/>
        <dbReference type="ChEBI" id="CHEBI:16526"/>
        <dbReference type="ChEBI" id="CHEBI:17847"/>
        <dbReference type="ChEBI" id="CHEBI:48999"/>
        <dbReference type="EC" id="4.1.1.83"/>
    </reaction>
    <physiologicalReaction direction="left-to-right" evidence="1">
        <dbReference type="Rhea" id="RHEA:22733"/>
    </physiologicalReaction>
</comment>
<dbReference type="InterPro" id="IPR053727">
    <property type="entry name" value="HPA_decarboxylase_ss_sf"/>
</dbReference>
<keyword evidence="10" id="KW-0411">Iron-sulfur</keyword>
<dbReference type="RefSeq" id="WP_284132838.1">
    <property type="nucleotide sequence ID" value="NZ_JASKYM010000004.1"/>
</dbReference>
<dbReference type="GO" id="GO:0043722">
    <property type="term" value="F:4-hydroxyphenylacetate decarboxylase activity"/>
    <property type="evidence" value="ECO:0007669"/>
    <property type="project" value="UniProtKB-EC"/>
</dbReference>
<evidence type="ECO:0000256" key="12">
    <source>
        <dbReference type="ARBA" id="ARBA00029987"/>
    </source>
</evidence>
<dbReference type="Pfam" id="PF18671">
    <property type="entry name" value="4HPAD_g_N"/>
    <property type="match status" value="1"/>
</dbReference>
<feature type="domain" description="4-hydroxyphenylacetate decarboxylase small gamma subunit C-terminal" evidence="14">
    <location>
        <begin position="44"/>
        <end position="81"/>
    </location>
</feature>
<keyword evidence="9" id="KW-0408">Iron</keyword>
<dbReference type="PROSITE" id="PS00197">
    <property type="entry name" value="2FE2S_FER_1"/>
    <property type="match status" value="1"/>
</dbReference>
<comment type="catalytic activity">
    <reaction evidence="2">
        <text>3,4-dihydroxyphenylacetate + H(+) = 4-methylcatechol + CO2</text>
        <dbReference type="Rhea" id="RHEA:62556"/>
        <dbReference type="ChEBI" id="CHEBI:15378"/>
        <dbReference type="ChEBI" id="CHEBI:16526"/>
        <dbReference type="ChEBI" id="CHEBI:17254"/>
        <dbReference type="ChEBI" id="CHEBI:17612"/>
        <dbReference type="EC" id="4.1.1.83"/>
    </reaction>
    <physiologicalReaction direction="left-to-right" evidence="2">
        <dbReference type="Rhea" id="RHEA:62557"/>
    </physiologicalReaction>
</comment>
<dbReference type="EMBL" id="JASKYM010000004">
    <property type="protein sequence ID" value="MDK2563901.1"/>
    <property type="molecule type" value="Genomic_DNA"/>
</dbReference>
<evidence type="ECO:0000256" key="9">
    <source>
        <dbReference type="ARBA" id="ARBA00023004"/>
    </source>
</evidence>
<evidence type="ECO:0000256" key="7">
    <source>
        <dbReference type="ARBA" id="ARBA00022485"/>
    </source>
</evidence>
<name>A0ABT7ED80_9FIRM</name>
<dbReference type="InterPro" id="IPR006058">
    <property type="entry name" value="2Fe2S_fd_BS"/>
</dbReference>
<dbReference type="Proteomes" id="UP001301012">
    <property type="component" value="Unassembled WGS sequence"/>
</dbReference>
<evidence type="ECO:0000259" key="14">
    <source>
        <dbReference type="Pfam" id="PF18524"/>
    </source>
</evidence>
<organism evidence="16 17">
    <name type="scientific">Romboutsia sedimentorum</name>
    <dbReference type="NCBI Taxonomy" id="1368474"/>
    <lineage>
        <taxon>Bacteria</taxon>
        <taxon>Bacillati</taxon>
        <taxon>Bacillota</taxon>
        <taxon>Clostridia</taxon>
        <taxon>Peptostreptococcales</taxon>
        <taxon>Peptostreptococcaceae</taxon>
        <taxon>Romboutsia</taxon>
    </lineage>
</organism>
<keyword evidence="17" id="KW-1185">Reference proteome</keyword>
<dbReference type="EC" id="4.1.1.83" evidence="5"/>
<evidence type="ECO:0000256" key="6">
    <source>
        <dbReference type="ARBA" id="ARBA00013463"/>
    </source>
</evidence>
<evidence type="ECO:0000256" key="2">
    <source>
        <dbReference type="ARBA" id="ARBA00001088"/>
    </source>
</evidence>
<evidence type="ECO:0000256" key="8">
    <source>
        <dbReference type="ARBA" id="ARBA00022723"/>
    </source>
</evidence>
<evidence type="ECO:0000256" key="4">
    <source>
        <dbReference type="ARBA" id="ARBA00008904"/>
    </source>
</evidence>
<keyword evidence="7" id="KW-0004">4Fe-4S</keyword>
<gene>
    <name evidence="16" type="primary">hpdC</name>
    <name evidence="16" type="ORF">QOZ84_10095</name>
</gene>
<proteinExistence type="inferred from homology"/>
<feature type="domain" description="4-hydroxyphenylacetate decarboxylase small gamma subunit N-terminal" evidence="15">
    <location>
        <begin position="1"/>
        <end position="28"/>
    </location>
</feature>
<evidence type="ECO:0000259" key="15">
    <source>
        <dbReference type="Pfam" id="PF18671"/>
    </source>
</evidence>
<evidence type="ECO:0000256" key="3">
    <source>
        <dbReference type="ARBA" id="ARBA00001966"/>
    </source>
</evidence>
<evidence type="ECO:0000256" key="5">
    <source>
        <dbReference type="ARBA" id="ARBA00012283"/>
    </source>
</evidence>
<evidence type="ECO:0000256" key="10">
    <source>
        <dbReference type="ARBA" id="ARBA00023014"/>
    </source>
</evidence>
<evidence type="ECO:0000313" key="17">
    <source>
        <dbReference type="Proteomes" id="UP001301012"/>
    </source>
</evidence>
<dbReference type="InterPro" id="IPR040923">
    <property type="entry name" value="HpdC_C"/>
</dbReference>
<dbReference type="Pfam" id="PF18524">
    <property type="entry name" value="HPIP_like"/>
    <property type="match status" value="1"/>
</dbReference>
<evidence type="ECO:0000256" key="1">
    <source>
        <dbReference type="ARBA" id="ARBA00000127"/>
    </source>
</evidence>
<evidence type="ECO:0000313" key="16">
    <source>
        <dbReference type="EMBL" id="MDK2563901.1"/>
    </source>
</evidence>
<comment type="similarity">
    <text evidence="4">Belongs to the HPA decarboxylase small subunit family.</text>
</comment>
<protein>
    <recommendedName>
        <fullName evidence="6">4-hydroxyphenylacetate decarboxylase small subunit</fullName>
        <ecNumber evidence="5">4.1.1.83</ecNumber>
    </recommendedName>
    <alternativeName>
        <fullName evidence="12">4-hydroxyphenylacetate decarboxylase gamma subunit</fullName>
    </alternativeName>
    <alternativeName>
        <fullName evidence="13">p-hydroxyphenylacetate decarboxylase small subunit</fullName>
    </alternativeName>
</protein>
<dbReference type="NCBIfam" id="NF033716">
    <property type="entry name" value="glycyl_HPDL_Sma"/>
    <property type="match status" value="1"/>
</dbReference>
<comment type="caution">
    <text evidence="16">The sequence shown here is derived from an EMBL/GenBank/DDBJ whole genome shotgun (WGS) entry which is preliminary data.</text>
</comment>
<keyword evidence="11 16" id="KW-0456">Lyase</keyword>
<evidence type="ECO:0000256" key="11">
    <source>
        <dbReference type="ARBA" id="ARBA00023239"/>
    </source>
</evidence>